<dbReference type="InterPro" id="IPR036859">
    <property type="entry name" value="CAP-Gly_dom_sf"/>
</dbReference>
<evidence type="ECO:0000256" key="5">
    <source>
        <dbReference type="ARBA" id="ARBA00023054"/>
    </source>
</evidence>
<dbReference type="RefSeq" id="XP_717349.2">
    <property type="nucleotide sequence ID" value="XM_712256.2"/>
</dbReference>
<accession>A0A1D8PSM7</accession>
<evidence type="ECO:0000256" key="1">
    <source>
        <dbReference type="ARBA" id="ARBA00004186"/>
    </source>
</evidence>
<feature type="coiled-coil region" evidence="7">
    <location>
        <begin position="149"/>
        <end position="379"/>
    </location>
</feature>
<evidence type="ECO:0000256" key="6">
    <source>
        <dbReference type="ARBA" id="ARBA00023212"/>
    </source>
</evidence>
<dbReference type="OrthoDB" id="2130750at2759"/>
<organism evidence="10 11">
    <name type="scientific">Candida albicans (strain SC5314 / ATCC MYA-2876)</name>
    <name type="common">Yeast</name>
    <dbReference type="NCBI Taxonomy" id="237561"/>
    <lineage>
        <taxon>Eukaryota</taxon>
        <taxon>Fungi</taxon>
        <taxon>Dikarya</taxon>
        <taxon>Ascomycota</taxon>
        <taxon>Saccharomycotina</taxon>
        <taxon>Pichiomycetes</taxon>
        <taxon>Debaryomycetaceae</taxon>
        <taxon>Candida/Lodderomyces clade</taxon>
        <taxon>Candida</taxon>
    </lineage>
</organism>
<evidence type="ECO:0000313" key="11">
    <source>
        <dbReference type="Proteomes" id="UP000000559"/>
    </source>
</evidence>
<dbReference type="Proteomes" id="UP000000559">
    <property type="component" value="Chromosome R"/>
</dbReference>
<dbReference type="eggNOG" id="KOG4568">
    <property type="taxonomic scope" value="Eukaryota"/>
</dbReference>
<evidence type="ECO:0000256" key="4">
    <source>
        <dbReference type="ARBA" id="ARBA00023017"/>
    </source>
</evidence>
<reference evidence="10 11" key="1">
    <citation type="journal article" date="2004" name="Proc. Natl. Acad. Sci. U.S.A.">
        <title>The diploid genome sequence of Candida albicans.</title>
        <authorList>
            <person name="Jones T."/>
            <person name="Federspiel N.A."/>
            <person name="Chibana H."/>
            <person name="Dungan J."/>
            <person name="Kalman S."/>
            <person name="Magee B.B."/>
            <person name="Newport G."/>
            <person name="Thorstenson Y.R."/>
            <person name="Agabian N."/>
            <person name="Magee P.T."/>
            <person name="Davis R.W."/>
            <person name="Scherer S."/>
        </authorList>
    </citation>
    <scope>NUCLEOTIDE SEQUENCE [LARGE SCALE GENOMIC DNA]</scope>
    <source>
        <strain evidence="11">SC5314 / ATCC MYA-2876</strain>
    </source>
</reference>
<evidence type="ECO:0000313" key="10">
    <source>
        <dbReference type="EMBL" id="AOW31141.1"/>
    </source>
</evidence>
<dbReference type="Gene3D" id="2.30.30.190">
    <property type="entry name" value="CAP Gly-rich-like domain"/>
    <property type="match status" value="1"/>
</dbReference>
<feature type="coiled-coil region" evidence="7">
    <location>
        <begin position="72"/>
        <end position="113"/>
    </location>
</feature>
<dbReference type="FunCoup" id="A0A1D8PSM7">
    <property type="interactions" value="95"/>
</dbReference>
<keyword evidence="2" id="KW-0963">Cytoplasm</keyword>
<dbReference type="InterPro" id="IPR000938">
    <property type="entry name" value="CAP-Gly_domain"/>
</dbReference>
<reference evidence="10 11" key="3">
    <citation type="journal article" date="2013" name="Genome Biol.">
        <title>Assembly of a phased diploid Candida albicans genome facilitates allele-specific measurements and provides a simple model for repeat and indel structure.</title>
        <authorList>
            <person name="Muzzey D."/>
            <person name="Schwartz K."/>
            <person name="Weissman J.S."/>
            <person name="Sherlock G."/>
        </authorList>
    </citation>
    <scope>NUCLEOTIDE SEQUENCE [LARGE SCALE GENOMIC DNA]</scope>
    <source>
        <strain evidence="11">SC5314 / ATCC MYA-2876</strain>
    </source>
</reference>
<dbReference type="PANTHER" id="PTHR18916:SF6">
    <property type="entry name" value="DYNACTIN SUBUNIT 1"/>
    <property type="match status" value="1"/>
</dbReference>
<dbReference type="GeneID" id="3640970"/>
<dbReference type="GO" id="GO:0030286">
    <property type="term" value="C:dynein complex"/>
    <property type="evidence" value="ECO:0007669"/>
    <property type="project" value="UniProtKB-KW"/>
</dbReference>
<dbReference type="VEuPathDB" id="FungiDB:CR_04030W_A"/>
<dbReference type="SMART" id="SM01052">
    <property type="entry name" value="CAP_GLY"/>
    <property type="match status" value="1"/>
</dbReference>
<dbReference type="PANTHER" id="PTHR18916">
    <property type="entry name" value="DYNACTIN 1-RELATED MICROTUBULE-BINDING"/>
    <property type="match status" value="1"/>
</dbReference>
<dbReference type="KEGG" id="cal:CAALFM_CR04030WA"/>
<dbReference type="EMBL" id="CP017630">
    <property type="protein sequence ID" value="AOW31141.1"/>
    <property type="molecule type" value="Genomic_DNA"/>
</dbReference>
<evidence type="ECO:0000313" key="9">
    <source>
        <dbReference type="CGD" id="CAL0000194365"/>
    </source>
</evidence>
<dbReference type="AlphaFoldDB" id="A0A1D8PSM7"/>
<dbReference type="GO" id="GO:0005874">
    <property type="term" value="C:microtubule"/>
    <property type="evidence" value="ECO:0007669"/>
    <property type="project" value="UniProtKB-KW"/>
</dbReference>
<dbReference type="SMR" id="A0A1D8PSM7"/>
<dbReference type="PROSITE" id="PS50245">
    <property type="entry name" value="CAP_GLY_2"/>
    <property type="match status" value="1"/>
</dbReference>
<dbReference type="FunFam" id="2.30.30.190:FF:000031">
    <property type="match status" value="1"/>
</dbReference>
<dbReference type="GO" id="GO:0000743">
    <property type="term" value="P:nuclear migration involved in conjugation with cellular fusion"/>
    <property type="evidence" value="ECO:0000318"/>
    <property type="project" value="GO_Central"/>
</dbReference>
<proteinExistence type="predicted"/>
<evidence type="ECO:0000256" key="2">
    <source>
        <dbReference type="ARBA" id="ARBA00022490"/>
    </source>
</evidence>
<keyword evidence="11" id="KW-1185">Reference proteome</keyword>
<evidence type="ECO:0000256" key="3">
    <source>
        <dbReference type="ARBA" id="ARBA00022701"/>
    </source>
</evidence>
<evidence type="ECO:0000259" key="8">
    <source>
        <dbReference type="PROSITE" id="PS50245"/>
    </source>
</evidence>
<protein>
    <submittedName>
        <fullName evidence="10">Nip100p</fullName>
    </submittedName>
</protein>
<dbReference type="CGD" id="CAL0000194365">
    <property type="gene designation" value="NIP100"/>
</dbReference>
<dbReference type="GO" id="GO:0000132">
    <property type="term" value="P:establishment of mitotic spindle orientation"/>
    <property type="evidence" value="ECO:0000315"/>
    <property type="project" value="CGD"/>
</dbReference>
<evidence type="ECO:0000256" key="7">
    <source>
        <dbReference type="SAM" id="Coils"/>
    </source>
</evidence>
<keyword evidence="3" id="KW-0493">Microtubule</keyword>
<keyword evidence="5 7" id="KW-0175">Coiled coil</keyword>
<keyword evidence="6" id="KW-0206">Cytoskeleton</keyword>
<dbReference type="GO" id="GO:0005875">
    <property type="term" value="C:microtubule associated complex"/>
    <property type="evidence" value="ECO:0000318"/>
    <property type="project" value="GO_Central"/>
</dbReference>
<dbReference type="InParanoid" id="A0A1D8PSM7"/>
<name>A0A1D8PSM7_CANAL</name>
<keyword evidence="4" id="KW-0243">Dynein</keyword>
<dbReference type="Pfam" id="PF01302">
    <property type="entry name" value="CAP_GLY"/>
    <property type="match status" value="1"/>
</dbReference>
<dbReference type="PROSITE" id="PS00845">
    <property type="entry name" value="CAP_GLY_1"/>
    <property type="match status" value="1"/>
</dbReference>
<dbReference type="STRING" id="237561.A0A1D8PSM7"/>
<dbReference type="GO" id="GO:0005816">
    <property type="term" value="C:spindle pole body"/>
    <property type="evidence" value="ECO:0000318"/>
    <property type="project" value="GO_Central"/>
</dbReference>
<comment type="subcellular location">
    <subcellularLocation>
        <location evidence="1">Cytoplasm</location>
        <location evidence="1">Cytoskeleton</location>
        <location evidence="1">Spindle</location>
    </subcellularLocation>
</comment>
<reference evidence="10 11" key="2">
    <citation type="journal article" date="2007" name="Genome Biol.">
        <title>Assembly of the Candida albicans genome into sixteen supercontigs aligned on the eight chromosomes.</title>
        <authorList>
            <person name="van het Hoog M."/>
            <person name="Rast T.J."/>
            <person name="Martchenko M."/>
            <person name="Grindle S."/>
            <person name="Dignard D."/>
            <person name="Hogues H."/>
            <person name="Cuomo C."/>
            <person name="Berriman M."/>
            <person name="Scherer S."/>
            <person name="Magee B.B."/>
            <person name="Whiteway M."/>
            <person name="Chibana H."/>
            <person name="Nantel A."/>
            <person name="Magee P.T."/>
        </authorList>
    </citation>
    <scope>GENOME REANNOTATION</scope>
    <source>
        <strain evidence="11">SC5314 / ATCC MYA-2876</strain>
    </source>
</reference>
<dbReference type="GO" id="GO:0051286">
    <property type="term" value="C:cell tip"/>
    <property type="evidence" value="ECO:0000318"/>
    <property type="project" value="GO_Central"/>
</dbReference>
<dbReference type="GO" id="GO:0005819">
    <property type="term" value="C:spindle"/>
    <property type="evidence" value="ECO:0000318"/>
    <property type="project" value="GO_Central"/>
</dbReference>
<feature type="coiled-coil region" evidence="7">
    <location>
        <begin position="700"/>
        <end position="773"/>
    </location>
</feature>
<feature type="domain" description="CAP-Gly" evidence="8">
    <location>
        <begin position="22"/>
        <end position="68"/>
    </location>
</feature>
<sequence>MSFEIGQSVVVKNDIGSIKYIGTTKFAPGVWYGIELLQPKGKNNGSVQGVKYFDCKEDDNGFYGIFVKGSMLNALEDNKNSKSEDVAQYNKTIEKLKSKLKAVTDESIRHREKLIAIQSELQTKIEIMKSMESKLEMQTVENEYLKSIKLDLEEKLRQLSVEHQELKNEFELIQEELEINREIEREMESLDSDHYSPGDVRMIFEKNRRLEDTLALLTRNSKETEIKLKHELEHLQSEQLNMNELQKKLDQAESVVRMLQERIETTEDMDKMMERLTVENEDLTNKIHTLMMTIDDLNEIHELDKKLEEDQKQVELDLRQEIDSLQQIIRQDKLKINELESNRLAQLPHTDKSLESPSRSDQESELQVLRQTISDLRLKSRSDSVQLKLVKARYEILQQRIVYSQASMKFPGLIDLIFMLKLGCSDIAVVKDSISLKSLHQLFANTFLSLIENFLKLLITLLEFNYSAESINELLSELTVKVKACNLCLGDIINVFLSDDLHMNIPHNLHQSFQKLQDNNLDITVTLDLSFSAPRFVYECKECLKLVASSSQLETSFFFDVWKHLRLQTNNADPTITALIKEGDDNLARIKGQVEALKDISHVEEGHDVTFSSAMPDFKEMVSQIGILVKLYDLVKSDGLDINVDSLNKMIELTQVVESLYNLDTEVHSFEITVPSIYEYKSESILQQPSIDDGGLQNKLAQREREVTDLKLNIALLEQNMSSLASQNTQYITELTQKLQSLKKEEEDSSRVISQLEQDKKDLVSELNAVNRNTVSTTSFANLKSQQDYNNSLTIMEKIVHLKRLTKTIDKEQVDDFAWLQPQSKRQFWTEASSVHNLSKSLQSLALNAKPVSINDGNSYKWTKKKDSSKFAALVLEENYNKYKTMRTNLLCSEK</sequence>
<dbReference type="SUPFAM" id="SSF74924">
    <property type="entry name" value="Cap-Gly domain"/>
    <property type="match status" value="1"/>
</dbReference>
<gene>
    <name evidence="9 10" type="primary">NIP100</name>
    <name evidence="10" type="ordered locus">CAALFM_CR04030WA</name>
    <name evidence="9" type="ordered locus">orf19.8116</name>
</gene>